<dbReference type="InterPro" id="IPR017310">
    <property type="entry name" value="Pept_S8A_subtilisin_clostridia"/>
</dbReference>
<evidence type="ECO:0000259" key="6">
    <source>
        <dbReference type="Pfam" id="PF00082"/>
    </source>
</evidence>
<dbReference type="PROSITE" id="PS51892">
    <property type="entry name" value="SUBTILASE"/>
    <property type="match status" value="1"/>
</dbReference>
<dbReference type="RefSeq" id="WP_119297648.1">
    <property type="nucleotide sequence ID" value="NZ_BHGK01000001.1"/>
</dbReference>
<keyword evidence="8" id="KW-1185">Reference proteome</keyword>
<evidence type="ECO:0000256" key="5">
    <source>
        <dbReference type="PROSITE-ProRule" id="PRU01240"/>
    </source>
</evidence>
<dbReference type="CDD" id="cd07478">
    <property type="entry name" value="Peptidases_S8_CspA-like"/>
    <property type="match status" value="1"/>
</dbReference>
<dbReference type="InterPro" id="IPR000209">
    <property type="entry name" value="Peptidase_S8/S53_dom"/>
</dbReference>
<protein>
    <recommendedName>
        <fullName evidence="6">Peptidase S8/S53 domain-containing protein</fullName>
    </recommendedName>
</protein>
<feature type="domain" description="Peptidase S8/S53" evidence="6">
    <location>
        <begin position="99"/>
        <end position="569"/>
    </location>
</feature>
<dbReference type="SUPFAM" id="SSF52743">
    <property type="entry name" value="Subtilisin-like"/>
    <property type="match status" value="1"/>
</dbReference>
<dbReference type="GO" id="GO:0006508">
    <property type="term" value="P:proteolysis"/>
    <property type="evidence" value="ECO:0007669"/>
    <property type="project" value="UniProtKB-KW"/>
</dbReference>
<feature type="active site" description="Charge relay system" evidence="5">
    <location>
        <position position="514"/>
    </location>
</feature>
<dbReference type="InterPro" id="IPR036852">
    <property type="entry name" value="Peptidase_S8/S53_dom_sf"/>
</dbReference>
<dbReference type="GO" id="GO:0004252">
    <property type="term" value="F:serine-type endopeptidase activity"/>
    <property type="evidence" value="ECO:0007669"/>
    <property type="project" value="UniProtKB-UniRule"/>
</dbReference>
<keyword evidence="2 5" id="KW-0645">Protease</keyword>
<dbReference type="InterPro" id="IPR034045">
    <property type="entry name" value="Pep_S8_CspA-like"/>
</dbReference>
<dbReference type="AlphaFoldDB" id="A0A391NZS9"/>
<dbReference type="PANTHER" id="PTHR43806:SF11">
    <property type="entry name" value="CEREVISIN-RELATED"/>
    <property type="match status" value="1"/>
</dbReference>
<dbReference type="PANTHER" id="PTHR43806">
    <property type="entry name" value="PEPTIDASE S8"/>
    <property type="match status" value="1"/>
</dbReference>
<sequence length="583" mass="63785">MAVDSMCREKILSEEYRDFIIRGVRTGFLEGIIGSAPCKLSVGEGYECLYLPDVVADPITYERYSYNAVPQCYTLLGMEALNQAGILLIQNYPTLQLKGSGVMIGFVDTGIDYTGSVFRNLDGSTRIEAIWDQTLTMEKVVRESGKTGETDGLWNPAYGTVYNREEIDRALRSEDPFAVVSTRDENGHGTYLASVACGNAPDDRNAGEFLGAAPESTIAVVKLKPAKQYLKDFYFIKKDAVCFQENDIMLGLKFLHDLALEKGMPIVYCLALGTSLGGHGGSTPLPGLLNAYARQNNQVAVVGAGNEAGQRHHYSGRISDLKEVQEVDIRVGEDCKGFTMELWSNLPNILSVGLTSPSGESTNPIFIRSNGNTVFQFLLDKTVLYLEYRITAEGTTSELISLRFQDPTPGIWKLQVQASQLGDGNYHIWLPVREFLNTEVYFLESDPNMTITSPGDARSAITVGYYNGTNQSIGVNSGRGFTRENQIKPDLTAPGDSVQGIFPGDRLISQTGSSPAAAITSGAVALLLEWILEQLSVPSLDAAELKSLLILGADRKEGISYPSREWGYGTLNLANVFLQIRKF</sequence>
<evidence type="ECO:0000256" key="1">
    <source>
        <dbReference type="ARBA" id="ARBA00011073"/>
    </source>
</evidence>
<keyword evidence="4 5" id="KW-0720">Serine protease</keyword>
<dbReference type="Proteomes" id="UP000265643">
    <property type="component" value="Unassembled WGS sequence"/>
</dbReference>
<dbReference type="Pfam" id="PF00082">
    <property type="entry name" value="Peptidase_S8"/>
    <property type="match status" value="1"/>
</dbReference>
<reference evidence="8" key="1">
    <citation type="submission" date="2018-09" db="EMBL/GenBank/DDBJ databases">
        <title>Draft Genome Sequence of Mediterraneibacter sp. KCTC 15684.</title>
        <authorList>
            <person name="Kim J.S."/>
            <person name="Han K.I."/>
            <person name="Suh M.K."/>
            <person name="Lee K.C."/>
            <person name="Eom M.K."/>
            <person name="Lee J.H."/>
            <person name="Park S.H."/>
            <person name="Kang S.W."/>
            <person name="Park J.E."/>
            <person name="Oh B.S."/>
            <person name="Yu S.Y."/>
            <person name="Choi S.H."/>
            <person name="Lee D.H."/>
            <person name="Yoon H."/>
            <person name="Kim B."/>
            <person name="Yang S.J."/>
            <person name="Lee J.S."/>
        </authorList>
    </citation>
    <scope>NUCLEOTIDE SEQUENCE [LARGE SCALE GENOMIC DNA]</scope>
    <source>
        <strain evidence="8">KCTC 15684</strain>
    </source>
</reference>
<comment type="caution">
    <text evidence="7">The sequence shown here is derived from an EMBL/GenBank/DDBJ whole genome shotgun (WGS) entry which is preliminary data.</text>
</comment>
<dbReference type="Gene3D" id="3.40.50.200">
    <property type="entry name" value="Peptidase S8/S53 domain"/>
    <property type="match status" value="1"/>
</dbReference>
<dbReference type="InterPro" id="IPR015500">
    <property type="entry name" value="Peptidase_S8_subtilisin-rel"/>
</dbReference>
<feature type="active site" description="Charge relay system" evidence="5">
    <location>
        <position position="188"/>
    </location>
</feature>
<evidence type="ECO:0000256" key="3">
    <source>
        <dbReference type="ARBA" id="ARBA00022801"/>
    </source>
</evidence>
<accession>A0A391NZS9</accession>
<evidence type="ECO:0000256" key="2">
    <source>
        <dbReference type="ARBA" id="ARBA00022670"/>
    </source>
</evidence>
<dbReference type="InterPro" id="IPR050131">
    <property type="entry name" value="Peptidase_S8_subtilisin-like"/>
</dbReference>
<name>A0A391NZS9_9FIRM</name>
<dbReference type="Gene3D" id="2.60.120.1290">
    <property type="match status" value="1"/>
</dbReference>
<evidence type="ECO:0000313" key="7">
    <source>
        <dbReference type="EMBL" id="GCA66387.1"/>
    </source>
</evidence>
<evidence type="ECO:0000256" key="4">
    <source>
        <dbReference type="ARBA" id="ARBA00022825"/>
    </source>
</evidence>
<dbReference type="EMBL" id="BHGK01000001">
    <property type="protein sequence ID" value="GCA66387.1"/>
    <property type="molecule type" value="Genomic_DNA"/>
</dbReference>
<evidence type="ECO:0000313" key="8">
    <source>
        <dbReference type="Proteomes" id="UP000265643"/>
    </source>
</evidence>
<comment type="similarity">
    <text evidence="1 5">Belongs to the peptidase S8 family.</text>
</comment>
<organism evidence="7 8">
    <name type="scientific">Mediterraneibacter butyricigenes</name>
    <dbReference type="NCBI Taxonomy" id="2316025"/>
    <lineage>
        <taxon>Bacteria</taxon>
        <taxon>Bacillati</taxon>
        <taxon>Bacillota</taxon>
        <taxon>Clostridia</taxon>
        <taxon>Lachnospirales</taxon>
        <taxon>Lachnospiraceae</taxon>
        <taxon>Mediterraneibacter</taxon>
    </lineage>
</organism>
<dbReference type="PIRSF" id="PIRSF037894">
    <property type="entry name" value="Subtilisin_rel_CspABC"/>
    <property type="match status" value="1"/>
</dbReference>
<feature type="active site" description="Charge relay system" evidence="5">
    <location>
        <position position="108"/>
    </location>
</feature>
<gene>
    <name evidence="7" type="ORF">KGMB01110_08230</name>
</gene>
<dbReference type="PRINTS" id="PR00723">
    <property type="entry name" value="SUBTILISIN"/>
</dbReference>
<proteinExistence type="inferred from homology"/>
<keyword evidence="3 5" id="KW-0378">Hydrolase</keyword>